<protein>
    <submittedName>
        <fullName evidence="5">LacI family gluconate utilization system Gnt-I transcriptional repressor</fullName>
    </submittedName>
</protein>
<dbReference type="CDD" id="cd01392">
    <property type="entry name" value="HTH_LacI"/>
    <property type="match status" value="1"/>
</dbReference>
<dbReference type="PANTHER" id="PTHR30146:SF33">
    <property type="entry name" value="TRANSCRIPTIONAL REGULATOR"/>
    <property type="match status" value="1"/>
</dbReference>
<dbReference type="Proteomes" id="UP000553963">
    <property type="component" value="Unassembled WGS sequence"/>
</dbReference>
<proteinExistence type="predicted"/>
<dbReference type="InterPro" id="IPR001761">
    <property type="entry name" value="Peripla_BP/Lac1_sug-bd_dom"/>
</dbReference>
<keyword evidence="6" id="KW-1185">Reference proteome</keyword>
<dbReference type="Pfam" id="PF00356">
    <property type="entry name" value="LacI"/>
    <property type="match status" value="1"/>
</dbReference>
<feature type="domain" description="HTH lacI-type" evidence="4">
    <location>
        <begin position="14"/>
        <end position="68"/>
    </location>
</feature>
<evidence type="ECO:0000259" key="4">
    <source>
        <dbReference type="PROSITE" id="PS50932"/>
    </source>
</evidence>
<reference evidence="5 6" key="1">
    <citation type="submission" date="2020-08" db="EMBL/GenBank/DDBJ databases">
        <title>Genomic Encyclopedia of Type Strains, Phase IV (KMG-IV): sequencing the most valuable type-strain genomes for metagenomic binning, comparative biology and taxonomic classification.</title>
        <authorList>
            <person name="Goeker M."/>
        </authorList>
    </citation>
    <scope>NUCLEOTIDE SEQUENCE [LARGE SCALE GENOMIC DNA]</scope>
    <source>
        <strain evidence="5 6">DSM 25966</strain>
    </source>
</reference>
<organism evidence="5 6">
    <name type="scientific">Kaistia hirudinis</name>
    <dbReference type="NCBI Taxonomy" id="1293440"/>
    <lineage>
        <taxon>Bacteria</taxon>
        <taxon>Pseudomonadati</taxon>
        <taxon>Pseudomonadota</taxon>
        <taxon>Alphaproteobacteria</taxon>
        <taxon>Hyphomicrobiales</taxon>
        <taxon>Kaistiaceae</taxon>
        <taxon>Kaistia</taxon>
    </lineage>
</organism>
<evidence type="ECO:0000313" key="5">
    <source>
        <dbReference type="EMBL" id="MBB3930131.1"/>
    </source>
</evidence>
<dbReference type="Pfam" id="PF00532">
    <property type="entry name" value="Peripla_BP_1"/>
    <property type="match status" value="1"/>
</dbReference>
<dbReference type="EMBL" id="JACIDS010000002">
    <property type="protein sequence ID" value="MBB3930131.1"/>
    <property type="molecule type" value="Genomic_DNA"/>
</dbReference>
<dbReference type="RefSeq" id="WP_183397820.1">
    <property type="nucleotide sequence ID" value="NZ_JACIDS010000002.1"/>
</dbReference>
<dbReference type="PROSITE" id="PS50932">
    <property type="entry name" value="HTH_LACI_2"/>
    <property type="match status" value="1"/>
</dbReference>
<keyword evidence="2" id="KW-0238">DNA-binding</keyword>
<gene>
    <name evidence="5" type="ORF">GGR25_001170</name>
</gene>
<evidence type="ECO:0000313" key="6">
    <source>
        <dbReference type="Proteomes" id="UP000553963"/>
    </source>
</evidence>
<dbReference type="GO" id="GO:0003700">
    <property type="term" value="F:DNA-binding transcription factor activity"/>
    <property type="evidence" value="ECO:0007669"/>
    <property type="project" value="TreeGrafter"/>
</dbReference>
<sequence>MASGKKSVRSGFGATMSEVAERAGVTKMTVSRVVRHPEKVNPETRDRVTAAMAALGYVPNRLAGGLSAGSSGLVAAIVPTLRHSIFADTLEGIGDVLNEAGLGLFVSSSTYRSDVEESQIRSILERRPDALVLTGLTHTGATRELLRGFGIPVVETWETGDEPVDMAVGFSNREAAHAMTAELIRSGYRRIAFVNGPSESNERARHRAEGYLAAMREAGLPAPPIQIVNDEAAIRPETGARAIRLLMKSAPDVDAVFFTSDVFAVGAILACRELGVRVPEDMGIAGFHDLEIGRVVSPTLTTVHVPAMEMGRKAGHMILARLAGNRGASERYDLGFSIISRESTRRKH</sequence>
<dbReference type="Gene3D" id="3.40.50.2300">
    <property type="match status" value="2"/>
</dbReference>
<evidence type="ECO:0000256" key="2">
    <source>
        <dbReference type="ARBA" id="ARBA00023125"/>
    </source>
</evidence>
<dbReference type="CDD" id="cd01575">
    <property type="entry name" value="PBP1_GntR"/>
    <property type="match status" value="1"/>
</dbReference>
<dbReference type="PANTHER" id="PTHR30146">
    <property type="entry name" value="LACI-RELATED TRANSCRIPTIONAL REPRESSOR"/>
    <property type="match status" value="1"/>
</dbReference>
<dbReference type="GO" id="GO:0000976">
    <property type="term" value="F:transcription cis-regulatory region binding"/>
    <property type="evidence" value="ECO:0007669"/>
    <property type="project" value="TreeGrafter"/>
</dbReference>
<dbReference type="SUPFAM" id="SSF53822">
    <property type="entry name" value="Periplasmic binding protein-like I"/>
    <property type="match status" value="1"/>
</dbReference>
<accession>A0A840AMK9</accession>
<dbReference type="PROSITE" id="PS00356">
    <property type="entry name" value="HTH_LACI_1"/>
    <property type="match status" value="1"/>
</dbReference>
<dbReference type="Gene3D" id="1.10.260.40">
    <property type="entry name" value="lambda repressor-like DNA-binding domains"/>
    <property type="match status" value="1"/>
</dbReference>
<name>A0A840AMK9_9HYPH</name>
<evidence type="ECO:0000256" key="1">
    <source>
        <dbReference type="ARBA" id="ARBA00023015"/>
    </source>
</evidence>
<dbReference type="InterPro" id="IPR010982">
    <property type="entry name" value="Lambda_DNA-bd_dom_sf"/>
</dbReference>
<comment type="caution">
    <text evidence="5">The sequence shown here is derived from an EMBL/GenBank/DDBJ whole genome shotgun (WGS) entry which is preliminary data.</text>
</comment>
<dbReference type="InterPro" id="IPR028082">
    <property type="entry name" value="Peripla_BP_I"/>
</dbReference>
<keyword evidence="1" id="KW-0805">Transcription regulation</keyword>
<keyword evidence="3" id="KW-0804">Transcription</keyword>
<dbReference type="SUPFAM" id="SSF47413">
    <property type="entry name" value="lambda repressor-like DNA-binding domains"/>
    <property type="match status" value="1"/>
</dbReference>
<dbReference type="InterPro" id="IPR000843">
    <property type="entry name" value="HTH_LacI"/>
</dbReference>
<dbReference type="SMART" id="SM00354">
    <property type="entry name" value="HTH_LACI"/>
    <property type="match status" value="1"/>
</dbReference>
<dbReference type="AlphaFoldDB" id="A0A840AMK9"/>
<evidence type="ECO:0000256" key="3">
    <source>
        <dbReference type="ARBA" id="ARBA00023163"/>
    </source>
</evidence>